<organism evidence="2 3">
    <name type="scientific">Cellulomonas alba</name>
    <dbReference type="NCBI Taxonomy" id="3053467"/>
    <lineage>
        <taxon>Bacteria</taxon>
        <taxon>Bacillati</taxon>
        <taxon>Actinomycetota</taxon>
        <taxon>Actinomycetes</taxon>
        <taxon>Micrococcales</taxon>
        <taxon>Cellulomonadaceae</taxon>
        <taxon>Cellulomonas</taxon>
    </lineage>
</organism>
<comment type="caution">
    <text evidence="2">The sequence shown here is derived from an EMBL/GenBank/DDBJ whole genome shotgun (WGS) entry which is preliminary data.</text>
</comment>
<evidence type="ECO:0008006" key="4">
    <source>
        <dbReference type="Google" id="ProtNLM"/>
    </source>
</evidence>
<keyword evidence="3" id="KW-1185">Reference proteome</keyword>
<evidence type="ECO:0000256" key="1">
    <source>
        <dbReference type="SAM" id="Phobius"/>
    </source>
</evidence>
<evidence type="ECO:0000313" key="2">
    <source>
        <dbReference type="EMBL" id="MDM7855943.1"/>
    </source>
</evidence>
<sequence length="90" mass="9328">MGRHASGAEPVADPRSRRRAQVVTWLERAGLGVAAGAVTLLVLRWADVGWSTALLVGGAALVAVPLFAWVASTVPGHAHGSSDDASDRHH</sequence>
<keyword evidence="1" id="KW-0812">Transmembrane</keyword>
<name>A0ABT7SID4_9CELL</name>
<gene>
    <name evidence="2" type="ORF">QRT04_13475</name>
</gene>
<protein>
    <recommendedName>
        <fullName evidence="4">Major facilitator superfamily (MFS) profile domain-containing protein</fullName>
    </recommendedName>
</protein>
<keyword evidence="1" id="KW-0472">Membrane</keyword>
<proteinExistence type="predicted"/>
<evidence type="ECO:0000313" key="3">
    <source>
        <dbReference type="Proteomes" id="UP001529338"/>
    </source>
</evidence>
<feature type="transmembrane region" description="Helical" evidence="1">
    <location>
        <begin position="25"/>
        <end position="46"/>
    </location>
</feature>
<dbReference type="RefSeq" id="WP_289456010.1">
    <property type="nucleotide sequence ID" value="NZ_JAUCGQ010000002.1"/>
</dbReference>
<dbReference type="EMBL" id="JAUCGQ010000002">
    <property type="protein sequence ID" value="MDM7855943.1"/>
    <property type="molecule type" value="Genomic_DNA"/>
</dbReference>
<feature type="transmembrane region" description="Helical" evidence="1">
    <location>
        <begin position="52"/>
        <end position="71"/>
    </location>
</feature>
<keyword evidence="1" id="KW-1133">Transmembrane helix</keyword>
<dbReference type="Proteomes" id="UP001529338">
    <property type="component" value="Unassembled WGS sequence"/>
</dbReference>
<reference evidence="2 3" key="1">
    <citation type="submission" date="2023-06" db="EMBL/GenBank/DDBJ databases">
        <title>Cellulomonas sp. MW4 Whole genome sequence.</title>
        <authorList>
            <person name="Park S."/>
        </authorList>
    </citation>
    <scope>NUCLEOTIDE SEQUENCE [LARGE SCALE GENOMIC DNA]</scope>
    <source>
        <strain evidence="2 3">MW4</strain>
    </source>
</reference>
<accession>A0ABT7SID4</accession>